<dbReference type="Proteomes" id="UP000007947">
    <property type="component" value="Chromosome"/>
</dbReference>
<dbReference type="KEGG" id="mph:MLP_19530"/>
<sequence>MSAVMGRGGMPRQASLAERDVADLCSYLRIERRQFERDQDRYFAALSALLRFHEITVPAETVDAATFRAAVREFQRSVGLEPDGIPGEKTLWELNYSWAMANRLGLVSVELDGADGAQGPRAEPGHGRVAVQVRADMARALGAWQSELLAAGVPLVSDAHGRRRATDEDAFEQPGAAVHLAGLAVDLDPITGMTEQGPIDPEDQPYTITKEGTGWRVWARSWAGTDVQLSAISWASGASCVRQVEGRFLDLTTIAARHGMSPVAPGPGFPTRYQDAAWWHFQYHAGLVPWLSQLGCEVLRLKTNSETALRTNRLLWAERHRIFCCSRHGWGTSLLSTARAELEPQA</sequence>
<evidence type="ECO:0000313" key="3">
    <source>
        <dbReference type="Proteomes" id="UP000007947"/>
    </source>
</evidence>
<dbReference type="eggNOG" id="COG3409">
    <property type="taxonomic scope" value="Bacteria"/>
</dbReference>
<dbReference type="RefSeq" id="WP_013862841.1">
    <property type="nucleotide sequence ID" value="NC_015635.1"/>
</dbReference>
<name>F5XT95_MICPN</name>
<dbReference type="OrthoDB" id="1523598at2"/>
<dbReference type="SUPFAM" id="SSF47090">
    <property type="entry name" value="PGBD-like"/>
    <property type="match status" value="1"/>
</dbReference>
<organism evidence="2 3">
    <name type="scientific">Microlunatus phosphovorus (strain ATCC 700054 / DSM 10555 / JCM 9379 / NBRC 101784 / NCIMB 13414 / VKM Ac-1990 / NM-1)</name>
    <dbReference type="NCBI Taxonomy" id="1032480"/>
    <lineage>
        <taxon>Bacteria</taxon>
        <taxon>Bacillati</taxon>
        <taxon>Actinomycetota</taxon>
        <taxon>Actinomycetes</taxon>
        <taxon>Propionibacteriales</taxon>
        <taxon>Propionibacteriaceae</taxon>
        <taxon>Microlunatus</taxon>
    </lineage>
</organism>
<dbReference type="Gene3D" id="1.10.101.10">
    <property type="entry name" value="PGBD-like superfamily/PGBD"/>
    <property type="match status" value="1"/>
</dbReference>
<dbReference type="InterPro" id="IPR036366">
    <property type="entry name" value="PGBDSf"/>
</dbReference>
<dbReference type="InterPro" id="IPR002477">
    <property type="entry name" value="Peptidoglycan-bd-like"/>
</dbReference>
<dbReference type="AlphaFoldDB" id="F5XT95"/>
<keyword evidence="3" id="KW-1185">Reference proteome</keyword>
<protein>
    <recommendedName>
        <fullName evidence="1">Peptidoglycan binding-like domain-containing protein</fullName>
    </recommendedName>
</protein>
<evidence type="ECO:0000259" key="1">
    <source>
        <dbReference type="Pfam" id="PF01471"/>
    </source>
</evidence>
<proteinExistence type="predicted"/>
<reference evidence="2 3" key="1">
    <citation type="submission" date="2011-05" db="EMBL/GenBank/DDBJ databases">
        <title>Whole genome sequence of Microlunatus phosphovorus NM-1.</title>
        <authorList>
            <person name="Hosoyama A."/>
            <person name="Sasaki K."/>
            <person name="Harada T."/>
            <person name="Igarashi R."/>
            <person name="Kawakoshi A."/>
            <person name="Sasagawa M."/>
            <person name="Fukada J."/>
            <person name="Nakamura S."/>
            <person name="Katano Y."/>
            <person name="Hanada S."/>
            <person name="Kamagata Y."/>
            <person name="Nakamura N."/>
            <person name="Yamazaki S."/>
            <person name="Fujita N."/>
        </authorList>
    </citation>
    <scope>NUCLEOTIDE SEQUENCE [LARGE SCALE GENOMIC DNA]</scope>
    <source>
        <strain evidence="3">ATCC 700054 / DSM 10555 / JCM 9379 / NBRC 101784 / NCIMB 13414 / VKM Ac-1990 / NM-1</strain>
    </source>
</reference>
<dbReference type="HOGENOM" id="CLU_801249_0_0_11"/>
<dbReference type="Pfam" id="PF01471">
    <property type="entry name" value="PG_binding_1"/>
    <property type="match status" value="1"/>
</dbReference>
<dbReference type="InterPro" id="IPR036365">
    <property type="entry name" value="PGBD-like_sf"/>
</dbReference>
<dbReference type="EMBL" id="AP012204">
    <property type="protein sequence ID" value="BAK34967.1"/>
    <property type="molecule type" value="Genomic_DNA"/>
</dbReference>
<dbReference type="InterPro" id="IPR009045">
    <property type="entry name" value="Zn_M74/Hedgehog-like"/>
</dbReference>
<dbReference type="SUPFAM" id="SSF55166">
    <property type="entry name" value="Hedgehog/DD-peptidase"/>
    <property type="match status" value="1"/>
</dbReference>
<gene>
    <name evidence="2" type="ordered locus">MLP_19530</name>
</gene>
<accession>F5XT95</accession>
<evidence type="ECO:0000313" key="2">
    <source>
        <dbReference type="EMBL" id="BAK34967.1"/>
    </source>
</evidence>
<feature type="domain" description="Peptidoglycan binding-like" evidence="1">
    <location>
        <begin position="56"/>
        <end position="91"/>
    </location>
</feature>